<dbReference type="EMBL" id="OZ034836">
    <property type="protein sequence ID" value="CAL1677530.1"/>
    <property type="molecule type" value="Genomic_DNA"/>
</dbReference>
<feature type="chain" id="PRO_5043640479" evidence="1">
    <location>
        <begin position="22"/>
        <end position="261"/>
    </location>
</feature>
<reference evidence="2" key="1">
    <citation type="submission" date="2024-04" db="EMBL/GenBank/DDBJ databases">
        <authorList>
            <consortium name="Molecular Ecology Group"/>
        </authorList>
    </citation>
    <scope>NUCLEOTIDE SEQUENCE</scope>
</reference>
<protein>
    <submittedName>
        <fullName evidence="2">Uncharacterized protein</fullName>
    </submittedName>
</protein>
<feature type="signal peptide" evidence="1">
    <location>
        <begin position="1"/>
        <end position="21"/>
    </location>
</feature>
<organism evidence="2 3">
    <name type="scientific">Lasius platythorax</name>
    <dbReference type="NCBI Taxonomy" id="488582"/>
    <lineage>
        <taxon>Eukaryota</taxon>
        <taxon>Metazoa</taxon>
        <taxon>Ecdysozoa</taxon>
        <taxon>Arthropoda</taxon>
        <taxon>Hexapoda</taxon>
        <taxon>Insecta</taxon>
        <taxon>Pterygota</taxon>
        <taxon>Neoptera</taxon>
        <taxon>Endopterygota</taxon>
        <taxon>Hymenoptera</taxon>
        <taxon>Apocrita</taxon>
        <taxon>Aculeata</taxon>
        <taxon>Formicoidea</taxon>
        <taxon>Formicidae</taxon>
        <taxon>Formicinae</taxon>
        <taxon>Lasius</taxon>
        <taxon>Lasius</taxon>
    </lineage>
</organism>
<accession>A0AAV2NBI4</accession>
<sequence>MRFAVALCFLVAFCTIDANSASDDLEIWRLQVRNAKWTVDGIIRQLQDLRSQAEEDALLKVTEQWDGELESYRSFKNTLLNGIKKDINAATAAGKDVKACNKEAQDGIKQNEDAAYEDATKCSNIAENSIQNTLGFIDNLILTGNALSSELDSIFLTCHDSDIIKMQNCIITELARVNADIKALQSDANSAEITVVHVSNNVVLQATNCLKNAYSSVYSTGVRIKMRIAQCIEDASEPTTITTKVTTEATTKATTKKPTKF</sequence>
<keyword evidence="1" id="KW-0732">Signal</keyword>
<evidence type="ECO:0000313" key="2">
    <source>
        <dbReference type="EMBL" id="CAL1677530.1"/>
    </source>
</evidence>
<dbReference type="AlphaFoldDB" id="A0AAV2NBI4"/>
<gene>
    <name evidence="2" type="ORF">LPLAT_LOCUS3550</name>
</gene>
<dbReference type="Proteomes" id="UP001497644">
    <property type="component" value="Chromosome 13"/>
</dbReference>
<evidence type="ECO:0000313" key="3">
    <source>
        <dbReference type="Proteomes" id="UP001497644"/>
    </source>
</evidence>
<keyword evidence="3" id="KW-1185">Reference proteome</keyword>
<proteinExistence type="predicted"/>
<name>A0AAV2NBI4_9HYME</name>
<evidence type="ECO:0000256" key="1">
    <source>
        <dbReference type="SAM" id="SignalP"/>
    </source>
</evidence>